<evidence type="ECO:0000313" key="9">
    <source>
        <dbReference type="EMBL" id="RMC08790.1"/>
    </source>
</evidence>
<feature type="domain" description="Phosphodiesterase 4 upstream conserved regions (UCR)" evidence="8">
    <location>
        <begin position="22"/>
        <end position="73"/>
    </location>
</feature>
<name>A0A3M0KCJ2_HIRRU</name>
<dbReference type="EMBL" id="QRBI01000117">
    <property type="protein sequence ID" value="RMC08790.1"/>
    <property type="molecule type" value="Genomic_DNA"/>
</dbReference>
<evidence type="ECO:0000256" key="6">
    <source>
        <dbReference type="ARBA" id="ARBA00033681"/>
    </source>
</evidence>
<evidence type="ECO:0000256" key="1">
    <source>
        <dbReference type="ARBA" id="ARBA00004703"/>
    </source>
</evidence>
<evidence type="ECO:0000259" key="8">
    <source>
        <dbReference type="Pfam" id="PF18100"/>
    </source>
</evidence>
<keyword evidence="5" id="KW-0114">cAMP</keyword>
<evidence type="ECO:0000256" key="2">
    <source>
        <dbReference type="ARBA" id="ARBA00009517"/>
    </source>
</evidence>
<dbReference type="EC" id="3.1.4.53" evidence="3"/>
<accession>A0A3M0KCJ2</accession>
<organism evidence="9 10">
    <name type="scientific">Hirundo rustica rustica</name>
    <dbReference type="NCBI Taxonomy" id="333673"/>
    <lineage>
        <taxon>Eukaryota</taxon>
        <taxon>Metazoa</taxon>
        <taxon>Chordata</taxon>
        <taxon>Craniata</taxon>
        <taxon>Vertebrata</taxon>
        <taxon>Euteleostomi</taxon>
        <taxon>Archelosauria</taxon>
        <taxon>Archosauria</taxon>
        <taxon>Dinosauria</taxon>
        <taxon>Saurischia</taxon>
        <taxon>Theropoda</taxon>
        <taxon>Coelurosauria</taxon>
        <taxon>Aves</taxon>
        <taxon>Neognathae</taxon>
        <taxon>Neoaves</taxon>
        <taxon>Telluraves</taxon>
        <taxon>Australaves</taxon>
        <taxon>Passeriformes</taxon>
        <taxon>Sylvioidea</taxon>
        <taxon>Hirundinidae</taxon>
        <taxon>Hirundo</taxon>
    </lineage>
</organism>
<sequence>MRERSGTSGSAGSGGPAMERRPQRQPDYMSVCLFAEEPYQKLAMETLEELDWCLDQLETIQTYRSVSEMASNKVSPRAAPG</sequence>
<evidence type="ECO:0000313" key="10">
    <source>
        <dbReference type="Proteomes" id="UP000269221"/>
    </source>
</evidence>
<comment type="pathway">
    <text evidence="1">Purine metabolism; 3',5'-cyclic AMP degradation; AMP from 3',5'-cyclic AMP: step 1/1.</text>
</comment>
<dbReference type="UniPathway" id="UPA00762">
    <property type="reaction ID" value="UER00747"/>
</dbReference>
<evidence type="ECO:0000256" key="5">
    <source>
        <dbReference type="ARBA" id="ARBA00023149"/>
    </source>
</evidence>
<evidence type="ECO:0000256" key="3">
    <source>
        <dbReference type="ARBA" id="ARBA00012276"/>
    </source>
</evidence>
<dbReference type="Proteomes" id="UP000269221">
    <property type="component" value="Unassembled WGS sequence"/>
</dbReference>
<dbReference type="InterPro" id="IPR040844">
    <property type="entry name" value="PDE4_UCR"/>
</dbReference>
<protein>
    <recommendedName>
        <fullName evidence="3">3',5'-cyclic-AMP phosphodiesterase</fullName>
        <ecNumber evidence="3">3.1.4.53</ecNumber>
    </recommendedName>
</protein>
<gene>
    <name evidence="9" type="ORF">DUI87_15041</name>
</gene>
<comment type="caution">
    <text evidence="9">The sequence shown here is derived from an EMBL/GenBank/DDBJ whole genome shotgun (WGS) entry which is preliminary data.</text>
</comment>
<dbReference type="STRING" id="333673.A0A3M0KCJ2"/>
<dbReference type="GO" id="GO:0006198">
    <property type="term" value="P:cAMP catabolic process"/>
    <property type="evidence" value="ECO:0007669"/>
    <property type="project" value="UniProtKB-UniPathway"/>
</dbReference>
<evidence type="ECO:0000256" key="4">
    <source>
        <dbReference type="ARBA" id="ARBA00022801"/>
    </source>
</evidence>
<dbReference type="AlphaFoldDB" id="A0A3M0KCJ2"/>
<proteinExistence type="inferred from homology"/>
<dbReference type="GO" id="GO:0004115">
    <property type="term" value="F:3',5'-cyclic-AMP phosphodiesterase activity"/>
    <property type="evidence" value="ECO:0007669"/>
    <property type="project" value="UniProtKB-EC"/>
</dbReference>
<keyword evidence="4" id="KW-0378">Hydrolase</keyword>
<dbReference type="OrthoDB" id="189220at2759"/>
<dbReference type="Pfam" id="PF18100">
    <property type="entry name" value="PDE4_UCR"/>
    <property type="match status" value="1"/>
</dbReference>
<comment type="catalytic activity">
    <reaction evidence="6">
        <text>3',5'-cyclic AMP + H2O = AMP + H(+)</text>
        <dbReference type="Rhea" id="RHEA:25277"/>
        <dbReference type="ChEBI" id="CHEBI:15377"/>
        <dbReference type="ChEBI" id="CHEBI:15378"/>
        <dbReference type="ChEBI" id="CHEBI:58165"/>
        <dbReference type="ChEBI" id="CHEBI:456215"/>
        <dbReference type="EC" id="3.1.4.53"/>
    </reaction>
    <physiologicalReaction direction="left-to-right" evidence="6">
        <dbReference type="Rhea" id="RHEA:25278"/>
    </physiologicalReaction>
</comment>
<evidence type="ECO:0000256" key="7">
    <source>
        <dbReference type="SAM" id="MobiDB-lite"/>
    </source>
</evidence>
<reference evidence="9 10" key="1">
    <citation type="submission" date="2018-07" db="EMBL/GenBank/DDBJ databases">
        <title>A high quality draft genome assembly of the barn swallow (H. rustica rustica).</title>
        <authorList>
            <person name="Formenti G."/>
            <person name="Chiara M."/>
            <person name="Poveda L."/>
            <person name="Francoijs K.-J."/>
            <person name="Bonisoli-Alquati A."/>
            <person name="Canova L."/>
            <person name="Gianfranceschi L."/>
            <person name="Horner D.S."/>
            <person name="Saino N."/>
        </authorList>
    </citation>
    <scope>NUCLEOTIDE SEQUENCE [LARGE SCALE GENOMIC DNA]</scope>
    <source>
        <strain evidence="9">Chelidonia</strain>
        <tissue evidence="9">Blood</tissue>
    </source>
</reference>
<keyword evidence="10" id="KW-1185">Reference proteome</keyword>
<feature type="region of interest" description="Disordered" evidence="7">
    <location>
        <begin position="1"/>
        <end position="25"/>
    </location>
</feature>
<comment type="similarity">
    <text evidence="2">Belongs to the cyclic nucleotide phosphodiesterase family. PDE4 subfamily.</text>
</comment>